<dbReference type="AlphaFoldDB" id="A0A1M5T1V4"/>
<evidence type="ECO:0000256" key="5">
    <source>
        <dbReference type="ARBA" id="ARBA00046577"/>
    </source>
</evidence>
<evidence type="ECO:0000313" key="7">
    <source>
        <dbReference type="EMBL" id="SHH44695.1"/>
    </source>
</evidence>
<dbReference type="PANTHER" id="PTHR38594:SF1">
    <property type="entry name" value="PEP-DEPENDENT DIHYDROXYACETONE KINASE, PHOSPHORYL DONOR SUBUNIT DHAM"/>
    <property type="match status" value="1"/>
</dbReference>
<evidence type="ECO:0000313" key="8">
    <source>
        <dbReference type="Proteomes" id="UP000184447"/>
    </source>
</evidence>
<organism evidence="7 8">
    <name type="scientific">Clostridium grantii DSM 8605</name>
    <dbReference type="NCBI Taxonomy" id="1121316"/>
    <lineage>
        <taxon>Bacteria</taxon>
        <taxon>Bacillati</taxon>
        <taxon>Bacillota</taxon>
        <taxon>Clostridia</taxon>
        <taxon>Eubacteriales</taxon>
        <taxon>Clostridiaceae</taxon>
        <taxon>Clostridium</taxon>
    </lineage>
</organism>
<dbReference type="PROSITE" id="PS51096">
    <property type="entry name" value="PTS_EIIA_TYPE_4"/>
    <property type="match status" value="1"/>
</dbReference>
<protein>
    <recommendedName>
        <fullName evidence="3">phosphoenolpyruvate--glycerone phosphotransferase</fullName>
        <ecNumber evidence="3">2.7.1.121</ecNumber>
    </recommendedName>
</protein>
<dbReference type="OrthoDB" id="7065393at2"/>
<keyword evidence="8" id="KW-1185">Reference proteome</keyword>
<dbReference type="EMBL" id="FQXM01000005">
    <property type="protein sequence ID" value="SHH44695.1"/>
    <property type="molecule type" value="Genomic_DNA"/>
</dbReference>
<dbReference type="InterPro" id="IPR039643">
    <property type="entry name" value="DhaM"/>
</dbReference>
<dbReference type="RefSeq" id="WP_073337484.1">
    <property type="nucleotide sequence ID" value="NZ_FQXM01000005.1"/>
</dbReference>
<evidence type="ECO:0000256" key="4">
    <source>
        <dbReference type="ARBA" id="ARBA00022679"/>
    </source>
</evidence>
<dbReference type="Pfam" id="PF03610">
    <property type="entry name" value="EIIA-man"/>
    <property type="match status" value="1"/>
</dbReference>
<evidence type="ECO:0000256" key="2">
    <source>
        <dbReference type="ARBA" id="ARBA00002788"/>
    </source>
</evidence>
<evidence type="ECO:0000256" key="1">
    <source>
        <dbReference type="ARBA" id="ARBA00001113"/>
    </source>
</evidence>
<sequence>MVGIVVISHSSKIAEGAIELAKEMAPSVVMVSAGGTSDKRIGTDMEKILEGINEVYSEDGVIVLFDLGSALMNAQMAVELLDEEMQKKVIIVDAALVEGTVVAAVQSSIGSDLLEIEKSLQSISLNKMQ</sequence>
<dbReference type="GO" id="GO:0016020">
    <property type="term" value="C:membrane"/>
    <property type="evidence" value="ECO:0007669"/>
    <property type="project" value="InterPro"/>
</dbReference>
<accession>A0A1M5T1V4</accession>
<keyword evidence="7" id="KW-0418">Kinase</keyword>
<dbReference type="NCBIfam" id="TIGR02364">
    <property type="entry name" value="dha_pts"/>
    <property type="match status" value="1"/>
</dbReference>
<dbReference type="GO" id="GO:0019563">
    <property type="term" value="P:glycerol catabolic process"/>
    <property type="evidence" value="ECO:0007669"/>
    <property type="project" value="InterPro"/>
</dbReference>
<proteinExistence type="predicted"/>
<keyword evidence="4" id="KW-0808">Transferase</keyword>
<dbReference type="SUPFAM" id="SSF53062">
    <property type="entry name" value="PTS system fructose IIA component-like"/>
    <property type="match status" value="1"/>
</dbReference>
<name>A0A1M5T1V4_9CLOT</name>
<dbReference type="GO" id="GO:0009401">
    <property type="term" value="P:phosphoenolpyruvate-dependent sugar phosphotransferase system"/>
    <property type="evidence" value="ECO:0007669"/>
    <property type="project" value="InterPro"/>
</dbReference>
<comment type="function">
    <text evidence="2">Component of the dihydroxyacetone kinase complex, which is responsible for the phosphoenolpyruvate (PEP)-dependent phosphorylation of dihydroxyacetone. DhaM serves as the phosphoryl donor. Is phosphorylated by phosphoenolpyruvate in an EI- and HPr-dependent reaction, and a phosphorelay system on histidine residues finally leads to phosphoryl transfer to DhaL and dihydroxyacetone.</text>
</comment>
<dbReference type="InterPro" id="IPR012844">
    <property type="entry name" value="DhaM_N"/>
</dbReference>
<dbReference type="InterPro" id="IPR036662">
    <property type="entry name" value="PTS_EIIA_man-typ_sf"/>
</dbReference>
<gene>
    <name evidence="7" type="ORF">SAMN02745207_01156</name>
</gene>
<dbReference type="PANTHER" id="PTHR38594">
    <property type="entry name" value="PEP-DEPENDENT DIHYDROXYACETONE KINASE, PHOSPHORYL DONOR SUBUNIT DHAM"/>
    <property type="match status" value="1"/>
</dbReference>
<reference evidence="7 8" key="1">
    <citation type="submission" date="2016-11" db="EMBL/GenBank/DDBJ databases">
        <authorList>
            <person name="Jaros S."/>
            <person name="Januszkiewicz K."/>
            <person name="Wedrychowicz H."/>
        </authorList>
    </citation>
    <scope>NUCLEOTIDE SEQUENCE [LARGE SCALE GENOMIC DNA]</scope>
    <source>
        <strain evidence="7 8">DSM 8605</strain>
    </source>
</reference>
<dbReference type="GO" id="GO:0047324">
    <property type="term" value="F:phosphoenolpyruvate-glycerone phosphotransferase activity"/>
    <property type="evidence" value="ECO:0007669"/>
    <property type="project" value="UniProtKB-EC"/>
</dbReference>
<comment type="catalytic activity">
    <reaction evidence="1">
        <text>dihydroxyacetone + phosphoenolpyruvate = dihydroxyacetone phosphate + pyruvate</text>
        <dbReference type="Rhea" id="RHEA:18381"/>
        <dbReference type="ChEBI" id="CHEBI:15361"/>
        <dbReference type="ChEBI" id="CHEBI:16016"/>
        <dbReference type="ChEBI" id="CHEBI:57642"/>
        <dbReference type="ChEBI" id="CHEBI:58702"/>
        <dbReference type="EC" id="2.7.1.121"/>
    </reaction>
</comment>
<dbReference type="EC" id="2.7.1.121" evidence="3"/>
<dbReference type="InterPro" id="IPR004701">
    <property type="entry name" value="PTS_EIIA_man-typ"/>
</dbReference>
<dbReference type="STRING" id="1121316.SAMN02745207_01156"/>
<evidence type="ECO:0000259" key="6">
    <source>
        <dbReference type="PROSITE" id="PS51096"/>
    </source>
</evidence>
<dbReference type="Proteomes" id="UP000184447">
    <property type="component" value="Unassembled WGS sequence"/>
</dbReference>
<feature type="domain" description="PTS EIIA type-4" evidence="6">
    <location>
        <begin position="1"/>
        <end position="129"/>
    </location>
</feature>
<dbReference type="Gene3D" id="3.40.50.510">
    <property type="entry name" value="Phosphotransferase system, mannose-type IIA component"/>
    <property type="match status" value="1"/>
</dbReference>
<evidence type="ECO:0000256" key="3">
    <source>
        <dbReference type="ARBA" id="ARBA00012095"/>
    </source>
</evidence>
<comment type="subunit">
    <text evidence="5">Homodimer. The dihydroxyacetone kinase complex is composed of a homodimer of DhaM, a homodimer of DhaK and the subunit DhaL.</text>
</comment>